<name>A0A0C9X753_9AGAR</name>
<dbReference type="EMBL" id="KN838700">
    <property type="protein sequence ID" value="KIJ97193.1"/>
    <property type="molecule type" value="Genomic_DNA"/>
</dbReference>
<accession>A0A0C9X753</accession>
<sequence length="301" mass="33340">MKRFLRSDPQPPGARFVYDITRKSRGQQAAGAEYARLACLCGFFELEELCAPYDIGSFCSYIHIEVQRPTTQMTEECHHTRTTPPHVSCTTQDITTLALIKRTTFLDPLVPLSTQLHPLNLFGGDETPSESLHAVVSCGVEPCFDAFVGKRAGTWKDAGGGGGSEEAKLGIPMTKKKFAELNSHSKLNAEIPETNFVVHPVIQRAVEVAKSGGQRPNFSHIPSKFLTDSWFLNYIHSHVNSWIKAIRAVIKLTRDRHGISRDHLLVEPQEGVGGDRGAVEERGGGDGYGCIEEHKELPYHY</sequence>
<dbReference type="AlphaFoldDB" id="A0A0C9X753"/>
<dbReference type="HOGENOM" id="CLU_924577_0_0_1"/>
<keyword evidence="2" id="KW-1185">Reference proteome</keyword>
<dbReference type="OrthoDB" id="3045840at2759"/>
<dbReference type="STRING" id="1095629.A0A0C9X753"/>
<proteinExistence type="predicted"/>
<reference evidence="1 2" key="1">
    <citation type="submission" date="2014-04" db="EMBL/GenBank/DDBJ databases">
        <authorList>
            <consortium name="DOE Joint Genome Institute"/>
            <person name="Kuo A."/>
            <person name="Kohler A."/>
            <person name="Nagy L.G."/>
            <person name="Floudas D."/>
            <person name="Copeland A."/>
            <person name="Barry K.W."/>
            <person name="Cichocki N."/>
            <person name="Veneault-Fourrey C."/>
            <person name="LaButti K."/>
            <person name="Lindquist E.A."/>
            <person name="Lipzen A."/>
            <person name="Lundell T."/>
            <person name="Morin E."/>
            <person name="Murat C."/>
            <person name="Sun H."/>
            <person name="Tunlid A."/>
            <person name="Henrissat B."/>
            <person name="Grigoriev I.V."/>
            <person name="Hibbett D.S."/>
            <person name="Martin F."/>
            <person name="Nordberg H.P."/>
            <person name="Cantor M.N."/>
            <person name="Hua S.X."/>
        </authorList>
    </citation>
    <scope>NUCLEOTIDE SEQUENCE [LARGE SCALE GENOMIC DNA]</scope>
    <source>
        <strain evidence="1 2">LaAM-08-1</strain>
    </source>
</reference>
<protein>
    <submittedName>
        <fullName evidence="1">Unplaced genomic scaffold K443scaffold_165, whole genome shotgun sequence</fullName>
    </submittedName>
</protein>
<evidence type="ECO:0000313" key="1">
    <source>
        <dbReference type="EMBL" id="KIJ97193.1"/>
    </source>
</evidence>
<evidence type="ECO:0000313" key="2">
    <source>
        <dbReference type="Proteomes" id="UP000054477"/>
    </source>
</evidence>
<gene>
    <name evidence="1" type="ORF">K443DRAFT_258466</name>
</gene>
<reference evidence="2" key="2">
    <citation type="submission" date="2015-01" db="EMBL/GenBank/DDBJ databases">
        <title>Evolutionary Origins and Diversification of the Mycorrhizal Mutualists.</title>
        <authorList>
            <consortium name="DOE Joint Genome Institute"/>
            <consortium name="Mycorrhizal Genomics Consortium"/>
            <person name="Kohler A."/>
            <person name="Kuo A."/>
            <person name="Nagy L.G."/>
            <person name="Floudas D."/>
            <person name="Copeland A."/>
            <person name="Barry K.W."/>
            <person name="Cichocki N."/>
            <person name="Veneault-Fourrey C."/>
            <person name="LaButti K."/>
            <person name="Lindquist E.A."/>
            <person name="Lipzen A."/>
            <person name="Lundell T."/>
            <person name="Morin E."/>
            <person name="Murat C."/>
            <person name="Riley R."/>
            <person name="Ohm R."/>
            <person name="Sun H."/>
            <person name="Tunlid A."/>
            <person name="Henrissat B."/>
            <person name="Grigoriev I.V."/>
            <person name="Hibbett D.S."/>
            <person name="Martin F."/>
        </authorList>
    </citation>
    <scope>NUCLEOTIDE SEQUENCE [LARGE SCALE GENOMIC DNA]</scope>
    <source>
        <strain evidence="2">LaAM-08-1</strain>
    </source>
</reference>
<dbReference type="Proteomes" id="UP000054477">
    <property type="component" value="Unassembled WGS sequence"/>
</dbReference>
<organism evidence="1 2">
    <name type="scientific">Laccaria amethystina LaAM-08-1</name>
    <dbReference type="NCBI Taxonomy" id="1095629"/>
    <lineage>
        <taxon>Eukaryota</taxon>
        <taxon>Fungi</taxon>
        <taxon>Dikarya</taxon>
        <taxon>Basidiomycota</taxon>
        <taxon>Agaricomycotina</taxon>
        <taxon>Agaricomycetes</taxon>
        <taxon>Agaricomycetidae</taxon>
        <taxon>Agaricales</taxon>
        <taxon>Agaricineae</taxon>
        <taxon>Hydnangiaceae</taxon>
        <taxon>Laccaria</taxon>
    </lineage>
</organism>